<name>A0A6C0T7H1_9PEZI</name>
<dbReference type="EMBL" id="MN531144">
    <property type="protein sequence ID" value="QIA97801.1"/>
    <property type="molecule type" value="Genomic_DNA"/>
</dbReference>
<accession>A0A6C0T7H1</accession>
<evidence type="ECO:0000313" key="2">
    <source>
        <dbReference type="EMBL" id="QIA97801.1"/>
    </source>
</evidence>
<gene>
    <name evidence="2" type="primary">MAT1-1-10</name>
</gene>
<feature type="compositionally biased region" description="Acidic residues" evidence="1">
    <location>
        <begin position="23"/>
        <end position="39"/>
    </location>
</feature>
<proteinExistence type="predicted"/>
<sequence length="312" mass="35350">MDILSVNFPQLRPGINAPKPKETDEEDNVEEDSVEEDSEATFGNYISPRNLIKRLSELETATWRDVRVDQPLTAENIANMLDEALPQLLTLLHHPEEFESEETRKVFFRRVGRILRGIRDGNKMWQATYSAIRDYEEQDDDKKLAEISLVKASSKAAPWSAWCQSLRPIADKEIVGLAKSEDTHILASEQHLPRGGLGIMGHWQLGVRRVVNGILEASFQNTVYINTPDLGANHPRDVTLCWTFAKPHEQLTPSHASVVDESIVSLSMLASRLRKAVVNTGPDYRGMAMQRWFSAPGLWAQREMLVWDPRAL</sequence>
<organism evidence="2">
    <name type="scientific">Teratosphaeria destructans</name>
    <dbReference type="NCBI Taxonomy" id="418781"/>
    <lineage>
        <taxon>Eukaryota</taxon>
        <taxon>Fungi</taxon>
        <taxon>Dikarya</taxon>
        <taxon>Ascomycota</taxon>
        <taxon>Pezizomycotina</taxon>
        <taxon>Dothideomycetes</taxon>
        <taxon>Dothideomycetidae</taxon>
        <taxon>Mycosphaerellales</taxon>
        <taxon>Teratosphaeriaceae</taxon>
        <taxon>Teratosphaeria</taxon>
    </lineage>
</organism>
<dbReference type="AlphaFoldDB" id="A0A6C0T7H1"/>
<reference evidence="2" key="1">
    <citation type="journal article" date="2020" name="Fungal Genet. Biol.">
        <title>Mating strategy and mating type distribution in six global populations of the Eucalyptus foliar pathogen Teratosphaeria destructans.</title>
        <authorList>
            <person name="Havenga M."/>
            <person name="Wingfield B.D."/>
            <person name="Wingfield M.J."/>
            <person name="Roets F."/>
            <person name="Dreyer L.L."/>
            <person name="Tatham C.T."/>
            <person name="Duong T.A."/>
            <person name="Wilken P.M."/>
            <person name="Chen S."/>
            <person name="Aylward J."/>
        </authorList>
    </citation>
    <scope>NUCLEOTIDE SEQUENCE</scope>
    <source>
        <strain evidence="2">CMW45661</strain>
    </source>
</reference>
<protein>
    <submittedName>
        <fullName evidence="2">Putative MAT1-1-10 protein</fullName>
    </submittedName>
</protein>
<evidence type="ECO:0000256" key="1">
    <source>
        <dbReference type="SAM" id="MobiDB-lite"/>
    </source>
</evidence>
<feature type="region of interest" description="Disordered" evidence="1">
    <location>
        <begin position="1"/>
        <end position="39"/>
    </location>
</feature>